<dbReference type="SUPFAM" id="SSF48498">
    <property type="entry name" value="Tetracyclin repressor-like, C-terminal domain"/>
    <property type="match status" value="1"/>
</dbReference>
<keyword evidence="6" id="KW-1185">Reference proteome</keyword>
<dbReference type="Pfam" id="PF00440">
    <property type="entry name" value="TetR_N"/>
    <property type="match status" value="1"/>
</dbReference>
<evidence type="ECO:0000256" key="2">
    <source>
        <dbReference type="PROSITE-ProRule" id="PRU00335"/>
    </source>
</evidence>
<keyword evidence="1 2" id="KW-0238">DNA-binding</keyword>
<dbReference type="InterPro" id="IPR009057">
    <property type="entry name" value="Homeodomain-like_sf"/>
</dbReference>
<reference evidence="5" key="1">
    <citation type="submission" date="2016-12" db="EMBL/GenBank/DDBJ databases">
        <authorList>
            <person name="Le Fleche-Mateos A."/>
        </authorList>
    </citation>
    <scope>NUCLEOTIDE SEQUENCE</scope>
    <source>
        <strain evidence="5">213</strain>
    </source>
</reference>
<dbReference type="RefSeq" id="WP_055772726.1">
    <property type="nucleotide sequence ID" value="NZ_CBCSCF010000014.1"/>
</dbReference>
<dbReference type="InterPro" id="IPR050109">
    <property type="entry name" value="HTH-type_TetR-like_transc_reg"/>
</dbReference>
<organism evidence="4 7">
    <name type="scientific">Rouxiella silvae</name>
    <dbReference type="NCBI Taxonomy" id="1646373"/>
    <lineage>
        <taxon>Bacteria</taxon>
        <taxon>Pseudomonadati</taxon>
        <taxon>Pseudomonadota</taxon>
        <taxon>Gammaproteobacteria</taxon>
        <taxon>Enterobacterales</taxon>
        <taxon>Yersiniaceae</taxon>
        <taxon>Rouxiella</taxon>
    </lineage>
</organism>
<sequence length="197" mass="21980">MNKNKRGPKPKGEISCGEAILKAAYRCFSFYGFDKATTRIIAAEAGVDASLIAYNFGSKDKLWLKVIDSLCEEQKEFIQGIEGLINGEISGKEAIHTLIEIIIAIAEQYPEFHMMISHEMSGDSERFGVLKTRLIDPFLVKVGPVLKRSMDEGNFPSGNPEMTLYFLLSGSSHVIHTWPERDGLLDDLKTLLLNMIP</sequence>
<evidence type="ECO:0000313" key="6">
    <source>
        <dbReference type="Proteomes" id="UP000192722"/>
    </source>
</evidence>
<dbReference type="EMBL" id="JADMKS010000002">
    <property type="protein sequence ID" value="MBF6635965.1"/>
    <property type="molecule type" value="Genomic_DNA"/>
</dbReference>
<dbReference type="Gene3D" id="1.10.357.10">
    <property type="entry name" value="Tetracycline Repressor, domain 2"/>
    <property type="match status" value="1"/>
</dbReference>
<reference evidence="4" key="4">
    <citation type="submission" date="2022-09" db="EMBL/GenBank/DDBJ databases">
        <title>Rouxiella aceris sp. nov., isolated from tree sap and emended description of the genus Rhouxiella.</title>
        <authorList>
            <person name="Kim I.S."/>
        </authorList>
    </citation>
    <scope>NUCLEOTIDE SEQUENCE</scope>
    <source>
        <strain evidence="4">SAP-2</strain>
    </source>
</reference>
<dbReference type="InterPro" id="IPR036271">
    <property type="entry name" value="Tet_transcr_reg_TetR-rel_C_sf"/>
</dbReference>
<gene>
    <name evidence="5" type="ORF">BS639_23560</name>
    <name evidence="4" type="ORF">ITX54_04710</name>
</gene>
<dbReference type="AlphaFoldDB" id="A0AA40WZS8"/>
<evidence type="ECO:0000256" key="1">
    <source>
        <dbReference type="ARBA" id="ARBA00023125"/>
    </source>
</evidence>
<reference evidence="5 6" key="2">
    <citation type="journal article" date="2017" name="Int. J. Syst. Evol. Microbiol.">
        <title>Rouxiella badensis sp. nov. and Rouxiella silvae sp. nov. isolated from peat bog soil in Germany and emendation of the genus description.</title>
        <authorList>
            <person name="Le Fleche-Mateos A."/>
            <person name="Kugler J.H."/>
            <person name="Hansen S.H."/>
            <person name="Syldatk C."/>
            <person name="Hausmann R."/>
            <person name="Lomprez F."/>
            <person name="Vandenbogaert M."/>
            <person name="Manuguerra J.C."/>
            <person name="Grimont P.A."/>
        </authorList>
    </citation>
    <scope>NUCLEOTIDE SEQUENCE [LARGE SCALE GENOMIC DNA]</scope>
    <source>
        <strain evidence="5 6">213</strain>
    </source>
</reference>
<dbReference type="InterPro" id="IPR001647">
    <property type="entry name" value="HTH_TetR"/>
</dbReference>
<proteinExistence type="predicted"/>
<feature type="DNA-binding region" description="H-T-H motif" evidence="2">
    <location>
        <begin position="37"/>
        <end position="56"/>
    </location>
</feature>
<evidence type="ECO:0000259" key="3">
    <source>
        <dbReference type="PROSITE" id="PS50977"/>
    </source>
</evidence>
<dbReference type="EMBL" id="MRWD01000091">
    <property type="protein sequence ID" value="ORJ18757.1"/>
    <property type="molecule type" value="Genomic_DNA"/>
</dbReference>
<dbReference type="SUPFAM" id="SSF46689">
    <property type="entry name" value="Homeodomain-like"/>
    <property type="match status" value="1"/>
</dbReference>
<dbReference type="Proteomes" id="UP000705283">
    <property type="component" value="Unassembled WGS sequence"/>
</dbReference>
<dbReference type="PANTHER" id="PTHR30328">
    <property type="entry name" value="TRANSCRIPTIONAL REPRESSOR"/>
    <property type="match status" value="1"/>
</dbReference>
<evidence type="ECO:0000313" key="4">
    <source>
        <dbReference type="EMBL" id="MBF6635965.1"/>
    </source>
</evidence>
<comment type="caution">
    <text evidence="4">The sequence shown here is derived from an EMBL/GenBank/DDBJ whole genome shotgun (WGS) entry which is preliminary data.</text>
</comment>
<accession>A0AA40WZS8</accession>
<name>A0AA40WZS8_9GAMM</name>
<dbReference type="GO" id="GO:0003677">
    <property type="term" value="F:DNA binding"/>
    <property type="evidence" value="ECO:0007669"/>
    <property type="project" value="UniProtKB-UniRule"/>
</dbReference>
<dbReference type="PANTHER" id="PTHR30328:SF54">
    <property type="entry name" value="HTH-TYPE TRANSCRIPTIONAL REPRESSOR SCO4008"/>
    <property type="match status" value="1"/>
</dbReference>
<evidence type="ECO:0000313" key="7">
    <source>
        <dbReference type="Proteomes" id="UP000705283"/>
    </source>
</evidence>
<dbReference type="PROSITE" id="PS50977">
    <property type="entry name" value="HTH_TETR_2"/>
    <property type="match status" value="1"/>
</dbReference>
<feature type="domain" description="HTH tetR-type" evidence="3">
    <location>
        <begin position="14"/>
        <end position="74"/>
    </location>
</feature>
<reference evidence="4" key="3">
    <citation type="submission" date="2020-11" db="EMBL/GenBank/DDBJ databases">
        <authorList>
            <person name="Lee S.D."/>
        </authorList>
    </citation>
    <scope>NUCLEOTIDE SEQUENCE</scope>
    <source>
        <strain evidence="4">SAP-2</strain>
    </source>
</reference>
<dbReference type="Proteomes" id="UP000192722">
    <property type="component" value="Unassembled WGS sequence"/>
</dbReference>
<evidence type="ECO:0000313" key="5">
    <source>
        <dbReference type="EMBL" id="ORJ18757.1"/>
    </source>
</evidence>
<protein>
    <submittedName>
        <fullName evidence="4">TetR/AcrR family transcriptional regulator</fullName>
    </submittedName>
</protein>